<evidence type="ECO:0000313" key="3">
    <source>
        <dbReference type="Proteomes" id="UP000278807"/>
    </source>
</evidence>
<evidence type="ECO:0000313" key="4">
    <source>
        <dbReference type="WBParaSite" id="HNAJ_0000630801-mRNA-1"/>
    </source>
</evidence>
<gene>
    <name evidence="2" type="ORF">HNAJ_LOCUS6304</name>
</gene>
<dbReference type="STRING" id="102285.A0A0R3TGW7"/>
<dbReference type="WBParaSite" id="HNAJ_0000630801-mRNA-1">
    <property type="protein sequence ID" value="HNAJ_0000630801-mRNA-1"/>
    <property type="gene ID" value="HNAJ_0000630801"/>
</dbReference>
<keyword evidence="3" id="KW-1185">Reference proteome</keyword>
<evidence type="ECO:0000313" key="2">
    <source>
        <dbReference type="EMBL" id="VDO02164.1"/>
    </source>
</evidence>
<protein>
    <submittedName>
        <fullName evidence="4">ANF_receptor domain-containing protein</fullName>
    </submittedName>
</protein>
<feature type="region of interest" description="Disordered" evidence="1">
    <location>
        <begin position="28"/>
        <end position="50"/>
    </location>
</feature>
<reference evidence="2 3" key="2">
    <citation type="submission" date="2018-11" db="EMBL/GenBank/DDBJ databases">
        <authorList>
            <consortium name="Pathogen Informatics"/>
        </authorList>
    </citation>
    <scope>NUCLEOTIDE SEQUENCE [LARGE SCALE GENOMIC DNA]</scope>
</reference>
<proteinExistence type="predicted"/>
<dbReference type="Proteomes" id="UP000278807">
    <property type="component" value="Unassembled WGS sequence"/>
</dbReference>
<dbReference type="AlphaFoldDB" id="A0A0R3TGW7"/>
<dbReference type="EMBL" id="UZAE01006638">
    <property type="protein sequence ID" value="VDO02164.1"/>
    <property type="molecule type" value="Genomic_DNA"/>
</dbReference>
<sequence>MSHRQAVEIIQAGGNMIRLGVRRLLPPLLPPQTTSSSDGKSQLPPPPPPMSYAPFPLPITALNPSPVPTGPPNLRLPQLFTPLPVHKAPTSSQRPLLSSAVLGVFPIEFIADCESKSLFPIEFIADCESESITAMVNFVSKQHNWHRAILMVSISPSKA</sequence>
<reference evidence="4" key="1">
    <citation type="submission" date="2017-02" db="UniProtKB">
        <authorList>
            <consortium name="WormBaseParasite"/>
        </authorList>
    </citation>
    <scope>IDENTIFICATION</scope>
</reference>
<name>A0A0R3TGW7_RODNA</name>
<accession>A0A0R3TGW7</accession>
<evidence type="ECO:0000256" key="1">
    <source>
        <dbReference type="SAM" id="MobiDB-lite"/>
    </source>
</evidence>
<organism evidence="4">
    <name type="scientific">Rodentolepis nana</name>
    <name type="common">Dwarf tapeworm</name>
    <name type="synonym">Hymenolepis nana</name>
    <dbReference type="NCBI Taxonomy" id="102285"/>
    <lineage>
        <taxon>Eukaryota</taxon>
        <taxon>Metazoa</taxon>
        <taxon>Spiralia</taxon>
        <taxon>Lophotrochozoa</taxon>
        <taxon>Platyhelminthes</taxon>
        <taxon>Cestoda</taxon>
        <taxon>Eucestoda</taxon>
        <taxon>Cyclophyllidea</taxon>
        <taxon>Hymenolepididae</taxon>
        <taxon>Rodentolepis</taxon>
    </lineage>
</organism>